<comment type="function">
    <text evidence="17">Catalyzes the dehydration of the S-form of NAD(P)HX at the expense of ADP, which is converted to AMP. Together with NAD(P)HX epimerase, which catalyzes the epimerization of the S- and R-forms, the enzyme allows the repair of both epimers of NAD(P)HX, a damaged form of NAD(P)H that is a result of enzymatic or heat-dependent hydration.</text>
</comment>
<dbReference type="GeneID" id="93131890"/>
<dbReference type="GO" id="GO:0005524">
    <property type="term" value="F:ATP binding"/>
    <property type="evidence" value="ECO:0007669"/>
    <property type="project" value="UniProtKB-UniRule"/>
</dbReference>
<organism evidence="22 23">
    <name type="scientific">Elizabethkingia bruuniana</name>
    <dbReference type="NCBI Taxonomy" id="1756149"/>
    <lineage>
        <taxon>Bacteria</taxon>
        <taxon>Pseudomonadati</taxon>
        <taxon>Bacteroidota</taxon>
        <taxon>Flavobacteriia</taxon>
        <taxon>Flavobacteriales</taxon>
        <taxon>Weeksellaceae</taxon>
        <taxon>Elizabethkingia</taxon>
    </lineage>
</organism>
<protein>
    <recommendedName>
        <fullName evidence="19">Bifunctional NAD(P)H-hydrate repair enzyme</fullName>
    </recommendedName>
    <alternativeName>
        <fullName evidence="19">Nicotinamide nucleotide repair protein</fullName>
    </alternativeName>
    <domain>
        <recommendedName>
            <fullName evidence="19">ADP-dependent (S)-NAD(P)H-hydrate dehydratase</fullName>
            <ecNumber evidence="19">4.2.1.136</ecNumber>
        </recommendedName>
        <alternativeName>
            <fullName evidence="19">ADP-dependent NAD(P)HX dehydratase</fullName>
        </alternativeName>
    </domain>
    <domain>
        <recommendedName>
            <fullName evidence="19">NAD(P)H-hydrate epimerase</fullName>
            <ecNumber evidence="19">5.1.99.6</ecNumber>
        </recommendedName>
    </domain>
</protein>
<dbReference type="PIRSF" id="PIRSF017184">
    <property type="entry name" value="Nnr"/>
    <property type="match status" value="1"/>
</dbReference>
<feature type="binding site" evidence="17">
    <location>
        <position position="376"/>
    </location>
    <ligand>
        <name>(6S)-NADPHX</name>
        <dbReference type="ChEBI" id="CHEBI:64076"/>
    </ligand>
</feature>
<feature type="binding site" evidence="17">
    <location>
        <position position="441"/>
    </location>
    <ligand>
        <name>(6S)-NADPHX</name>
        <dbReference type="ChEBI" id="CHEBI:64076"/>
    </ligand>
</feature>
<evidence type="ECO:0000256" key="6">
    <source>
        <dbReference type="ARBA" id="ARBA00022741"/>
    </source>
</evidence>
<feature type="binding site" evidence="18">
    <location>
        <begin position="58"/>
        <end position="62"/>
    </location>
    <ligand>
        <name>(6S)-NADPHX</name>
        <dbReference type="ChEBI" id="CHEBI:64076"/>
    </ligand>
</feature>
<keyword evidence="11 18" id="KW-0413">Isomerase</keyword>
<dbReference type="InterPro" id="IPR000631">
    <property type="entry name" value="CARKD"/>
</dbReference>
<dbReference type="Gene3D" id="3.40.50.10260">
    <property type="entry name" value="YjeF N-terminal domain"/>
    <property type="match status" value="1"/>
</dbReference>
<dbReference type="HAMAP" id="MF_01966">
    <property type="entry name" value="NADHX_epimerase"/>
    <property type="match status" value="1"/>
</dbReference>
<comment type="cofactor">
    <cofactor evidence="17">
        <name>Mg(2+)</name>
        <dbReference type="ChEBI" id="CHEBI:18420"/>
    </cofactor>
</comment>
<dbReference type="PANTHER" id="PTHR12592">
    <property type="entry name" value="ATP-DEPENDENT (S)-NAD(P)H-HYDRATE DEHYDRATASE FAMILY MEMBER"/>
    <property type="match status" value="1"/>
</dbReference>
<evidence type="ECO:0000256" key="1">
    <source>
        <dbReference type="ARBA" id="ARBA00000013"/>
    </source>
</evidence>
<evidence type="ECO:0000256" key="8">
    <source>
        <dbReference type="ARBA" id="ARBA00022857"/>
    </source>
</evidence>
<evidence type="ECO:0000256" key="5">
    <source>
        <dbReference type="ARBA" id="ARBA00022723"/>
    </source>
</evidence>
<reference evidence="22 23" key="1">
    <citation type="submission" date="2020-12" db="EMBL/GenBank/DDBJ databases">
        <title>FDA dAtabase for Regulatory Grade micrObial Sequences (FDA-ARGOS): Supporting development and validation of Infectious Disease Dx tests.</title>
        <authorList>
            <person name="Kerrigan L."/>
            <person name="Long C."/>
            <person name="Tallon L."/>
            <person name="Sadzewicz L."/>
            <person name="Zhao X."/>
            <person name="Boylan J."/>
            <person name="Ott S."/>
            <person name="Bowen H."/>
            <person name="Vavikolanu K."/>
            <person name="Mehta A."/>
            <person name="Aluvathingal J."/>
            <person name="Nadendla S."/>
            <person name="Yan Y."/>
            <person name="Sichtig H."/>
        </authorList>
    </citation>
    <scope>NUCLEOTIDE SEQUENCE [LARGE SCALE GENOMIC DNA]</scope>
    <source>
        <strain evidence="22 23">FDAARGOS_1031</strain>
    </source>
</reference>
<dbReference type="EC" id="4.2.1.136" evidence="19"/>
<comment type="catalytic activity">
    <reaction evidence="1 18 19">
        <text>(6R)-NADHX = (6S)-NADHX</text>
        <dbReference type="Rhea" id="RHEA:32215"/>
        <dbReference type="ChEBI" id="CHEBI:64074"/>
        <dbReference type="ChEBI" id="CHEBI:64075"/>
        <dbReference type="EC" id="5.1.99.6"/>
    </reaction>
</comment>
<dbReference type="InterPro" id="IPR036652">
    <property type="entry name" value="YjeF_N_dom_sf"/>
</dbReference>
<dbReference type="EC" id="5.1.99.6" evidence="19"/>
<dbReference type="AlphaFoldDB" id="A0A7T7UWP9"/>
<evidence type="ECO:0000259" key="21">
    <source>
        <dbReference type="PROSITE" id="PS51385"/>
    </source>
</evidence>
<keyword evidence="23" id="KW-1185">Reference proteome</keyword>
<dbReference type="InterPro" id="IPR029056">
    <property type="entry name" value="Ribokinase-like"/>
</dbReference>
<dbReference type="CDD" id="cd01171">
    <property type="entry name" value="YXKO-related"/>
    <property type="match status" value="1"/>
</dbReference>
<evidence type="ECO:0000256" key="15">
    <source>
        <dbReference type="ARBA" id="ARBA00048238"/>
    </source>
</evidence>
<keyword evidence="8 17" id="KW-0521">NADP</keyword>
<dbReference type="PROSITE" id="PS51383">
    <property type="entry name" value="YJEF_C_3"/>
    <property type="match status" value="1"/>
</dbReference>
<evidence type="ECO:0000256" key="12">
    <source>
        <dbReference type="ARBA" id="ARBA00023239"/>
    </source>
</evidence>
<dbReference type="GO" id="GO:0046872">
    <property type="term" value="F:metal ion binding"/>
    <property type="evidence" value="ECO:0007669"/>
    <property type="project" value="UniProtKB-UniRule"/>
</dbReference>
<dbReference type="HAMAP" id="MF_01965">
    <property type="entry name" value="NADHX_dehydratase"/>
    <property type="match status" value="1"/>
</dbReference>
<comment type="similarity">
    <text evidence="17">Belongs to the NnrD/CARKD family.</text>
</comment>
<dbReference type="InterPro" id="IPR004443">
    <property type="entry name" value="YjeF_N_dom"/>
</dbReference>
<dbReference type="InterPro" id="IPR017953">
    <property type="entry name" value="Carbohydrate_kinase_pred_CS"/>
</dbReference>
<feature type="binding site" evidence="18">
    <location>
        <position position="158"/>
    </location>
    <ligand>
        <name>(6S)-NADPHX</name>
        <dbReference type="ChEBI" id="CHEBI:64076"/>
    </ligand>
</feature>
<dbReference type="Gene3D" id="3.40.1190.20">
    <property type="match status" value="1"/>
</dbReference>
<feature type="binding site" evidence="18">
    <location>
        <begin position="128"/>
        <end position="134"/>
    </location>
    <ligand>
        <name>(6S)-NADPHX</name>
        <dbReference type="ChEBI" id="CHEBI:64076"/>
    </ligand>
</feature>
<proteinExistence type="inferred from homology"/>
<keyword evidence="13" id="KW-0511">Multifunctional enzyme</keyword>
<gene>
    <name evidence="18" type="primary">nnrE</name>
    <name evidence="17" type="synonym">nnrD</name>
    <name evidence="22" type="ORF">I6H88_14125</name>
</gene>
<keyword evidence="10 17" id="KW-0520">NAD</keyword>
<evidence type="ECO:0000256" key="18">
    <source>
        <dbReference type="HAMAP-Rule" id="MF_01966"/>
    </source>
</evidence>
<evidence type="ECO:0000256" key="13">
    <source>
        <dbReference type="ARBA" id="ARBA00023268"/>
    </source>
</evidence>
<dbReference type="GO" id="GO:0052856">
    <property type="term" value="F:NAD(P)HX epimerase activity"/>
    <property type="evidence" value="ECO:0007669"/>
    <property type="project" value="UniProtKB-UniRule"/>
</dbReference>
<comment type="catalytic activity">
    <reaction evidence="15 17 19">
        <text>(6S)-NADHX + ADP = AMP + phosphate + NADH + H(+)</text>
        <dbReference type="Rhea" id="RHEA:32223"/>
        <dbReference type="ChEBI" id="CHEBI:15378"/>
        <dbReference type="ChEBI" id="CHEBI:43474"/>
        <dbReference type="ChEBI" id="CHEBI:57945"/>
        <dbReference type="ChEBI" id="CHEBI:64074"/>
        <dbReference type="ChEBI" id="CHEBI:456215"/>
        <dbReference type="ChEBI" id="CHEBI:456216"/>
        <dbReference type="EC" id="4.2.1.136"/>
    </reaction>
</comment>
<sequence length="502" mass="55126">MKILNSDQIKLLDQETIAIQNISSWQLMERASEAVTDAILHKAKGLRLSFSIFCGKGNNGGDGLAIARILRRKNFNITVFLLQSNTYSDSNIENQKRLKNTGLNVILFNENSLLEIPQGSIVIDAIFGNGLHSPLNSEWNLIFRQIESSLPQHIFSIDLPSGFIADHPMEENYPCLRVEHVFTFEIPKLGFLFPSSYQFLKDFSIVKIDLDETTRNSFTSSYYFTEKNKIQALLKPVSKFSHKGSFGHILVIGGSLGKIGAPILSAKAALKTGSGLVTVYVPKCGYTIVQNSITEAMCLTDSEEEYLATIPEISGYQAVAIGMGIGQHNETGTTVLKCLINNPNTAFVIDADALNLLSKYENPFIHIPKDSILTPHPKELQRLIGDWKDDFEKIEKVRAITVKYEINILIKGAYTASILSDGNCYFNSTGNWGMATAGSGDTLSGILVSLLGQGYSSHEACLLGTYLHGLAGDLATEKIHPHSLVASDISNFISAAYCDLTK</sequence>
<feature type="binding site" evidence="17">
    <location>
        <position position="324"/>
    </location>
    <ligand>
        <name>(6S)-NADPHX</name>
        <dbReference type="ChEBI" id="CHEBI:64076"/>
    </ligand>
</feature>
<dbReference type="InterPro" id="IPR030677">
    <property type="entry name" value="Nnr"/>
</dbReference>
<feature type="binding site" evidence="18">
    <location>
        <position position="59"/>
    </location>
    <ligand>
        <name>K(+)</name>
        <dbReference type="ChEBI" id="CHEBI:29103"/>
    </ligand>
</feature>
<dbReference type="Proteomes" id="UP000595426">
    <property type="component" value="Chromosome"/>
</dbReference>
<feature type="binding site" evidence="18">
    <location>
        <position position="124"/>
    </location>
    <ligand>
        <name>K(+)</name>
        <dbReference type="ChEBI" id="CHEBI:29103"/>
    </ligand>
</feature>
<evidence type="ECO:0000256" key="16">
    <source>
        <dbReference type="ARBA" id="ARBA00049209"/>
    </source>
</evidence>
<evidence type="ECO:0000313" key="22">
    <source>
        <dbReference type="EMBL" id="QQN57577.1"/>
    </source>
</evidence>
<keyword evidence="6 17" id="KW-0547">Nucleotide-binding</keyword>
<comment type="cofactor">
    <cofactor evidence="18 19">
        <name>K(+)</name>
        <dbReference type="ChEBI" id="CHEBI:29103"/>
    </cofactor>
    <text evidence="18 19">Binds 1 potassium ion per subunit.</text>
</comment>
<keyword evidence="5 18" id="KW-0479">Metal-binding</keyword>
<evidence type="ECO:0000313" key="23">
    <source>
        <dbReference type="Proteomes" id="UP000595426"/>
    </source>
</evidence>
<dbReference type="GO" id="GO:0046496">
    <property type="term" value="P:nicotinamide nucleotide metabolic process"/>
    <property type="evidence" value="ECO:0007669"/>
    <property type="project" value="UniProtKB-UniRule"/>
</dbReference>
<evidence type="ECO:0000256" key="10">
    <source>
        <dbReference type="ARBA" id="ARBA00023027"/>
    </source>
</evidence>
<dbReference type="GO" id="GO:0110051">
    <property type="term" value="P:metabolite repair"/>
    <property type="evidence" value="ECO:0007669"/>
    <property type="project" value="TreeGrafter"/>
</dbReference>
<feature type="binding site" evidence="18">
    <location>
        <position position="161"/>
    </location>
    <ligand>
        <name>K(+)</name>
        <dbReference type="ChEBI" id="CHEBI:29103"/>
    </ligand>
</feature>
<dbReference type="KEGG" id="egm:AYC65_03195"/>
<keyword evidence="12 17" id="KW-0456">Lyase</keyword>
<evidence type="ECO:0000256" key="7">
    <source>
        <dbReference type="ARBA" id="ARBA00022840"/>
    </source>
</evidence>
<comment type="catalytic activity">
    <reaction evidence="2 18 19">
        <text>(6R)-NADPHX = (6S)-NADPHX</text>
        <dbReference type="Rhea" id="RHEA:32227"/>
        <dbReference type="ChEBI" id="CHEBI:64076"/>
        <dbReference type="ChEBI" id="CHEBI:64077"/>
        <dbReference type="EC" id="5.1.99.6"/>
    </reaction>
</comment>
<evidence type="ECO:0000259" key="20">
    <source>
        <dbReference type="PROSITE" id="PS51383"/>
    </source>
</evidence>
<dbReference type="Pfam" id="PF01256">
    <property type="entry name" value="Carb_kinase"/>
    <property type="match status" value="1"/>
</dbReference>
<dbReference type="PROSITE" id="PS01050">
    <property type="entry name" value="YJEF_C_2"/>
    <property type="match status" value="1"/>
</dbReference>
<comment type="subunit">
    <text evidence="17">Homotetramer.</text>
</comment>
<comment type="catalytic activity">
    <reaction evidence="16 17 19">
        <text>(6S)-NADPHX + ADP = AMP + phosphate + NADPH + H(+)</text>
        <dbReference type="Rhea" id="RHEA:32235"/>
        <dbReference type="ChEBI" id="CHEBI:15378"/>
        <dbReference type="ChEBI" id="CHEBI:43474"/>
        <dbReference type="ChEBI" id="CHEBI:57783"/>
        <dbReference type="ChEBI" id="CHEBI:64076"/>
        <dbReference type="ChEBI" id="CHEBI:456215"/>
        <dbReference type="ChEBI" id="CHEBI:456216"/>
        <dbReference type="EC" id="4.2.1.136"/>
    </reaction>
</comment>
<evidence type="ECO:0000256" key="11">
    <source>
        <dbReference type="ARBA" id="ARBA00023235"/>
    </source>
</evidence>
<evidence type="ECO:0000256" key="2">
    <source>
        <dbReference type="ARBA" id="ARBA00000909"/>
    </source>
</evidence>
<dbReference type="NCBIfam" id="TIGR00197">
    <property type="entry name" value="yjeF_nterm"/>
    <property type="match status" value="1"/>
</dbReference>
<dbReference type="RefSeq" id="WP_034869805.1">
    <property type="nucleotide sequence ID" value="NZ_CBCSDR010000003.1"/>
</dbReference>
<comment type="similarity">
    <text evidence="3 19">In the N-terminal section; belongs to the NnrE/AIBP family.</text>
</comment>
<comment type="function">
    <text evidence="14 19">Bifunctional enzyme that catalyzes the epimerization of the S- and R-forms of NAD(P)HX and the dehydration of the S-form of NAD(P)HX at the expense of ADP, which is converted to AMP. This allows the repair of both epimers of NAD(P)HX, a damaged form of NAD(P)H that is a result of enzymatic or heat-dependent hydration.</text>
</comment>
<keyword evidence="9 18" id="KW-0630">Potassium</keyword>
<name>A0A7T7UWP9_9FLAO</name>
<comment type="similarity">
    <text evidence="4 19">In the C-terminal section; belongs to the NnrD/CARKD family.</text>
</comment>
<evidence type="ECO:0000256" key="19">
    <source>
        <dbReference type="PIRNR" id="PIRNR017184"/>
    </source>
</evidence>
<accession>A0A7T7UWP9</accession>
<comment type="caution">
    <text evidence="18">Lacks conserved residue(s) required for the propagation of feature annotation.</text>
</comment>
<feature type="binding site" evidence="17">
    <location>
        <position position="440"/>
    </location>
    <ligand>
        <name>AMP</name>
        <dbReference type="ChEBI" id="CHEBI:456215"/>
    </ligand>
</feature>
<evidence type="ECO:0000256" key="14">
    <source>
        <dbReference type="ARBA" id="ARBA00025153"/>
    </source>
</evidence>
<evidence type="ECO:0000256" key="3">
    <source>
        <dbReference type="ARBA" id="ARBA00006001"/>
    </source>
</evidence>
<evidence type="ECO:0000256" key="4">
    <source>
        <dbReference type="ARBA" id="ARBA00009524"/>
    </source>
</evidence>
<feature type="domain" description="YjeF C-terminal" evidence="20">
    <location>
        <begin position="226"/>
        <end position="500"/>
    </location>
</feature>
<feature type="domain" description="YjeF N-terminal" evidence="21">
    <location>
        <begin position="9"/>
        <end position="216"/>
    </location>
</feature>
<dbReference type="Pfam" id="PF03853">
    <property type="entry name" value="YjeF_N"/>
    <property type="match status" value="1"/>
</dbReference>
<comment type="function">
    <text evidence="18">Catalyzes the epimerization of the S- and R-forms of NAD(P)HX, a damaged form of NAD(P)H that is a result of enzymatic or heat-dependent hydration. This is a prerequisite for the S-specific NAD(P)H-hydrate dehydratase to allow the repair of both epimers of NAD(P)HX.</text>
</comment>
<evidence type="ECO:0000256" key="9">
    <source>
        <dbReference type="ARBA" id="ARBA00022958"/>
    </source>
</evidence>
<evidence type="ECO:0000256" key="17">
    <source>
        <dbReference type="HAMAP-Rule" id="MF_01965"/>
    </source>
</evidence>
<feature type="binding site" evidence="17">
    <location>
        <position position="261"/>
    </location>
    <ligand>
        <name>(6S)-NADPHX</name>
        <dbReference type="ChEBI" id="CHEBI:64076"/>
    </ligand>
</feature>
<dbReference type="PANTHER" id="PTHR12592:SF0">
    <property type="entry name" value="ATP-DEPENDENT (S)-NAD(P)H-HYDRATE DEHYDRATASE"/>
    <property type="match status" value="1"/>
</dbReference>
<dbReference type="EMBL" id="CP067018">
    <property type="protein sequence ID" value="QQN57577.1"/>
    <property type="molecule type" value="Genomic_DNA"/>
</dbReference>
<dbReference type="NCBIfam" id="TIGR00196">
    <property type="entry name" value="yjeF_cterm"/>
    <property type="match status" value="1"/>
</dbReference>
<dbReference type="PROSITE" id="PS51385">
    <property type="entry name" value="YJEF_N"/>
    <property type="match status" value="1"/>
</dbReference>
<feature type="binding site" evidence="17">
    <location>
        <begin position="411"/>
        <end position="415"/>
    </location>
    <ligand>
        <name>AMP</name>
        <dbReference type="ChEBI" id="CHEBI:456215"/>
    </ligand>
</feature>
<keyword evidence="7 17" id="KW-0067">ATP-binding</keyword>
<dbReference type="GO" id="GO:0052855">
    <property type="term" value="F:ADP-dependent NAD(P)H-hydrate dehydratase activity"/>
    <property type="evidence" value="ECO:0007669"/>
    <property type="project" value="UniProtKB-UniRule"/>
</dbReference>
<dbReference type="SUPFAM" id="SSF53613">
    <property type="entry name" value="Ribokinase-like"/>
    <property type="match status" value="1"/>
</dbReference>
<comment type="similarity">
    <text evidence="18">Belongs to the NnrE/AIBP family.</text>
</comment>
<dbReference type="OrthoDB" id="9806925at2"/>
<dbReference type="SUPFAM" id="SSF64153">
    <property type="entry name" value="YjeF N-terminal domain-like"/>
    <property type="match status" value="1"/>
</dbReference>